<reference evidence="8" key="1">
    <citation type="journal article" date="2018" name="Gigascience">
        <title>Genome assembly of the Pink Ipe (Handroanthus impetiginosus, Bignoniaceae), a highly valued, ecologically keystone Neotropical timber forest tree.</title>
        <authorList>
            <person name="Silva-Junior O.B."/>
            <person name="Grattapaglia D."/>
            <person name="Novaes E."/>
            <person name="Collevatti R.G."/>
        </authorList>
    </citation>
    <scope>NUCLEOTIDE SEQUENCE [LARGE SCALE GENOMIC DNA]</scope>
    <source>
        <strain evidence="8">cv. UFG-1</strain>
    </source>
</reference>
<evidence type="ECO:0000256" key="3">
    <source>
        <dbReference type="ARBA" id="ARBA00023027"/>
    </source>
</evidence>
<dbReference type="PANTHER" id="PTHR10996">
    <property type="entry name" value="2-HYDROXYACID DEHYDROGENASE-RELATED"/>
    <property type="match status" value="1"/>
</dbReference>
<dbReference type="GO" id="GO:0051287">
    <property type="term" value="F:NAD binding"/>
    <property type="evidence" value="ECO:0007669"/>
    <property type="project" value="InterPro"/>
</dbReference>
<dbReference type="InterPro" id="IPR050223">
    <property type="entry name" value="D-isomer_2-hydroxyacid_DH"/>
</dbReference>
<evidence type="ECO:0000256" key="1">
    <source>
        <dbReference type="ARBA" id="ARBA00022857"/>
    </source>
</evidence>
<evidence type="ECO:0000256" key="2">
    <source>
        <dbReference type="ARBA" id="ARBA00023002"/>
    </source>
</evidence>
<dbReference type="EC" id="1.1.1.79" evidence="7"/>
<evidence type="ECO:0000256" key="4">
    <source>
        <dbReference type="RuleBase" id="RU003719"/>
    </source>
</evidence>
<dbReference type="Gene3D" id="3.40.50.720">
    <property type="entry name" value="NAD(P)-binding Rossmann-like Domain"/>
    <property type="match status" value="2"/>
</dbReference>
<evidence type="ECO:0000313" key="8">
    <source>
        <dbReference type="Proteomes" id="UP000231279"/>
    </source>
</evidence>
<keyword evidence="3" id="KW-0520">NAD</keyword>
<dbReference type="GO" id="GO:0030267">
    <property type="term" value="F:glyoxylate reductase (NADPH) activity"/>
    <property type="evidence" value="ECO:0007669"/>
    <property type="project" value="UniProtKB-EC"/>
</dbReference>
<sequence>MPAAVDIKQSSETLPLLLLHRFPSFELSFFPVLKTKYTVLDLHADPPGPSFPILSKSVRVMLCVGPTALTSEDLDRYPAVECVVGSSAGINHFDLAACRRRGIHVTSAGDASSDDVADYAVGLALDVLRRVSVADRFVRAGSWPFQKEYTLGSKVSGKRVGIVGLGSIGLRVAKRFEGFNCSIAYNSRKIKSHVSYPYYANVGDLASNSDILIVCCALTNETFHVINKDVMRALGKTGIIVNVGRGALIDEKELVELLVRGDLGGAGLDVFEHEPYVPEELFSLDNVVLSPHNAVITLESFAALEELVLANIEAFFSNKPLRAEVELH</sequence>
<dbReference type="InterPro" id="IPR036291">
    <property type="entry name" value="NAD(P)-bd_dom_sf"/>
</dbReference>
<dbReference type="CDD" id="cd12156">
    <property type="entry name" value="HPPR"/>
    <property type="match status" value="1"/>
</dbReference>
<dbReference type="FunFam" id="3.40.50.720:FF:000213">
    <property type="entry name" value="Putative 2-hydroxyacid dehydrogenase"/>
    <property type="match status" value="1"/>
</dbReference>
<name>A0A2G9GBI3_9LAMI</name>
<accession>A0A2G9GBI3</accession>
<dbReference type="GO" id="GO:0016618">
    <property type="term" value="F:hydroxypyruvate reductase [NAD(P)H] activity"/>
    <property type="evidence" value="ECO:0007669"/>
    <property type="project" value="TreeGrafter"/>
</dbReference>
<proteinExistence type="inferred from homology"/>
<keyword evidence="7" id="KW-0670">Pyruvate</keyword>
<comment type="caution">
    <text evidence="7">The sequence shown here is derived from an EMBL/GenBank/DDBJ whole genome shotgun (WGS) entry which is preliminary data.</text>
</comment>
<dbReference type="Proteomes" id="UP000231279">
    <property type="component" value="Unassembled WGS sequence"/>
</dbReference>
<dbReference type="STRING" id="429701.A0A2G9GBI3"/>
<dbReference type="SUPFAM" id="SSF52283">
    <property type="entry name" value="Formate/glycerate dehydrogenase catalytic domain-like"/>
    <property type="match status" value="1"/>
</dbReference>
<dbReference type="InterPro" id="IPR006140">
    <property type="entry name" value="D-isomer_DH_NAD-bd"/>
</dbReference>
<evidence type="ECO:0000313" key="7">
    <source>
        <dbReference type="EMBL" id="PIN02582.1"/>
    </source>
</evidence>
<keyword evidence="2 4" id="KW-0560">Oxidoreductase</keyword>
<keyword evidence="8" id="KW-1185">Reference proteome</keyword>
<dbReference type="SUPFAM" id="SSF51735">
    <property type="entry name" value="NAD(P)-binding Rossmann-fold domains"/>
    <property type="match status" value="1"/>
</dbReference>
<dbReference type="Pfam" id="PF00389">
    <property type="entry name" value="2-Hacid_dh"/>
    <property type="match status" value="1"/>
</dbReference>
<protein>
    <submittedName>
        <fullName evidence="7">Glyoxylate/hydroxypyruvate reductase (D-isomer-specific 2-hydroxy acid dehydrogenase superfamily)</fullName>
        <ecNumber evidence="7">1.1.1.79</ecNumber>
    </submittedName>
</protein>
<comment type="similarity">
    <text evidence="4">Belongs to the D-isomer specific 2-hydroxyacid dehydrogenase family.</text>
</comment>
<dbReference type="PANTHER" id="PTHR10996:SF268">
    <property type="entry name" value="GLYOXYLATE_HYDROXYPYRUVATE REDUCTASE HPR3"/>
    <property type="match status" value="1"/>
</dbReference>
<evidence type="ECO:0000259" key="5">
    <source>
        <dbReference type="Pfam" id="PF00389"/>
    </source>
</evidence>
<dbReference type="InterPro" id="IPR006139">
    <property type="entry name" value="D-isomer_2_OHA_DH_cat_dom"/>
</dbReference>
<dbReference type="EMBL" id="NKXS01005853">
    <property type="protein sequence ID" value="PIN02582.1"/>
    <property type="molecule type" value="Genomic_DNA"/>
</dbReference>
<dbReference type="GO" id="GO:0005829">
    <property type="term" value="C:cytosol"/>
    <property type="evidence" value="ECO:0007669"/>
    <property type="project" value="TreeGrafter"/>
</dbReference>
<gene>
    <name evidence="7" type="ORF">CDL12_24899</name>
</gene>
<keyword evidence="1" id="KW-0521">NADP</keyword>
<organism evidence="7 8">
    <name type="scientific">Handroanthus impetiginosus</name>
    <dbReference type="NCBI Taxonomy" id="429701"/>
    <lineage>
        <taxon>Eukaryota</taxon>
        <taxon>Viridiplantae</taxon>
        <taxon>Streptophyta</taxon>
        <taxon>Embryophyta</taxon>
        <taxon>Tracheophyta</taxon>
        <taxon>Spermatophyta</taxon>
        <taxon>Magnoliopsida</taxon>
        <taxon>eudicotyledons</taxon>
        <taxon>Gunneridae</taxon>
        <taxon>Pentapetalae</taxon>
        <taxon>asterids</taxon>
        <taxon>lamiids</taxon>
        <taxon>Lamiales</taxon>
        <taxon>Bignoniaceae</taxon>
        <taxon>Crescentiina</taxon>
        <taxon>Tabebuia alliance</taxon>
        <taxon>Handroanthus</taxon>
    </lineage>
</organism>
<feature type="domain" description="D-isomer specific 2-hydroxyacid dehydrogenase NAD-binding" evidence="6">
    <location>
        <begin position="121"/>
        <end position="294"/>
    </location>
</feature>
<feature type="domain" description="D-isomer specific 2-hydroxyacid dehydrogenase catalytic" evidence="5">
    <location>
        <begin position="56"/>
        <end position="325"/>
    </location>
</feature>
<dbReference type="Pfam" id="PF02826">
    <property type="entry name" value="2-Hacid_dh_C"/>
    <property type="match status" value="1"/>
</dbReference>
<evidence type="ECO:0000259" key="6">
    <source>
        <dbReference type="Pfam" id="PF02826"/>
    </source>
</evidence>
<dbReference type="AlphaFoldDB" id="A0A2G9GBI3"/>
<dbReference type="OrthoDB" id="298012at2759"/>